<sequence length="91" mass="9463">MDTPAIFFLPQGMVMTKKETQPQFPSIDPAGITPGHDVGVTKPPEPRTSVNRGSRNKASNPGRPDDDDAPTDGTPETGLVSIGTSSSSEAA</sequence>
<protein>
    <submittedName>
        <fullName evidence="2">Uncharacterized protein</fullName>
    </submittedName>
</protein>
<evidence type="ECO:0000313" key="2">
    <source>
        <dbReference type="EMBL" id="PLC55262.1"/>
    </source>
</evidence>
<organism evidence="2 3">
    <name type="scientific">Pollutimonas nitritireducens</name>
    <dbReference type="NCBI Taxonomy" id="2045209"/>
    <lineage>
        <taxon>Bacteria</taxon>
        <taxon>Pseudomonadati</taxon>
        <taxon>Pseudomonadota</taxon>
        <taxon>Betaproteobacteria</taxon>
        <taxon>Burkholderiales</taxon>
        <taxon>Alcaligenaceae</taxon>
        <taxon>Pollutimonas</taxon>
    </lineage>
</organism>
<gene>
    <name evidence="2" type="ORF">CR155_03385</name>
</gene>
<evidence type="ECO:0000256" key="1">
    <source>
        <dbReference type="SAM" id="MobiDB-lite"/>
    </source>
</evidence>
<feature type="compositionally biased region" description="Polar residues" evidence="1">
    <location>
        <begin position="48"/>
        <end position="59"/>
    </location>
</feature>
<feature type="region of interest" description="Disordered" evidence="1">
    <location>
        <begin position="17"/>
        <end position="91"/>
    </location>
</feature>
<proteinExistence type="predicted"/>
<accession>A0A2N4UJQ8</accession>
<name>A0A2N4UJQ8_9BURK</name>
<keyword evidence="3" id="KW-1185">Reference proteome</keyword>
<dbReference type="AlphaFoldDB" id="A0A2N4UJQ8"/>
<dbReference type="EMBL" id="PDNV01000002">
    <property type="protein sequence ID" value="PLC55262.1"/>
    <property type="molecule type" value="Genomic_DNA"/>
</dbReference>
<dbReference type="Proteomes" id="UP000234328">
    <property type="component" value="Unassembled WGS sequence"/>
</dbReference>
<comment type="caution">
    <text evidence="2">The sequence shown here is derived from an EMBL/GenBank/DDBJ whole genome shotgun (WGS) entry which is preliminary data.</text>
</comment>
<reference evidence="2 3" key="1">
    <citation type="submission" date="2017-10" db="EMBL/GenBank/DDBJ databases">
        <title>Two draft genome sequences of Pusillimonas sp. strains isolated from a nitrate- and radionuclide-contaminated groundwater in Russia.</title>
        <authorList>
            <person name="Grouzdev D.S."/>
            <person name="Tourova T.P."/>
            <person name="Goeva M.A."/>
            <person name="Babich T.L."/>
            <person name="Sokolova D.S."/>
            <person name="Abdullin R."/>
            <person name="Poltaraus A.B."/>
            <person name="Toshchakov S.V."/>
            <person name="Nazina T.N."/>
        </authorList>
    </citation>
    <scope>NUCLEOTIDE SEQUENCE [LARGE SCALE GENOMIC DNA]</scope>
    <source>
        <strain evidence="2 3">JR1/69-2-13</strain>
    </source>
</reference>
<evidence type="ECO:0000313" key="3">
    <source>
        <dbReference type="Proteomes" id="UP000234328"/>
    </source>
</evidence>
<feature type="compositionally biased region" description="Polar residues" evidence="1">
    <location>
        <begin position="82"/>
        <end position="91"/>
    </location>
</feature>